<evidence type="ECO:0000256" key="1">
    <source>
        <dbReference type="ARBA" id="ARBA00004418"/>
    </source>
</evidence>
<evidence type="ECO:0000256" key="3">
    <source>
        <dbReference type="ARBA" id="ARBA00022764"/>
    </source>
</evidence>
<dbReference type="AlphaFoldDB" id="A0A0H1RBN2"/>
<dbReference type="EMBL" id="LCYG01000032">
    <property type="protein sequence ID" value="KLK92618.1"/>
    <property type="molecule type" value="Genomic_DNA"/>
</dbReference>
<dbReference type="Gene3D" id="3.40.190.10">
    <property type="entry name" value="Periplasmic binding protein-like II"/>
    <property type="match status" value="1"/>
</dbReference>
<evidence type="ECO:0000313" key="4">
    <source>
        <dbReference type="EMBL" id="KLK92618.1"/>
    </source>
</evidence>
<sequence length="390" mass="42038">MPSPRIIRGITWDHPRGFDCLAANVPAFHTVNPDIQVVWERRSLKQFGEQPIDALAERYDLIVVDHPFVGHGAASGCLVDVTAIVGKQTIDAMLSDSVGRSSESYHWNGAVYGLPTDAASQVASYRPDLLTALDREVPQSFEDVLALAGAARKAGKTIATPACPTDAMSLILSFTANLGHPLDPQPGRFWDKQALAEALAYVEELVGASHPSSVDWNPIQTYEVMSRSDDIVYVPFAFGYSNYARAGAVKPILFTNVAGPGTDPTAGALLGGAGCAVTKSATDLEAIGRYLRFVHDPAHQRGAYFEAGGQPGSRAAWLDEHVNAASNNFFRSTLETLDKSYLRPRFDGFVPFFEEGGAVINARLRGAISREAAIEQLQYLYGHATLTDAA</sequence>
<name>A0A0H1RBN2_9HYPH</name>
<dbReference type="OrthoDB" id="9811622at2"/>
<dbReference type="PANTHER" id="PTHR43649">
    <property type="entry name" value="ARABINOSE-BINDING PROTEIN-RELATED"/>
    <property type="match status" value="1"/>
</dbReference>
<dbReference type="SUPFAM" id="SSF53850">
    <property type="entry name" value="Periplasmic binding protein-like II"/>
    <property type="match status" value="1"/>
</dbReference>
<evidence type="ECO:0000313" key="5">
    <source>
        <dbReference type="Proteomes" id="UP000035489"/>
    </source>
</evidence>
<dbReference type="STRING" id="1225564.AA309_13025"/>
<comment type="subcellular location">
    <subcellularLocation>
        <location evidence="1">Periplasm</location>
    </subcellularLocation>
</comment>
<comment type="caution">
    <text evidence="4">The sequence shown here is derived from an EMBL/GenBank/DDBJ whole genome shotgun (WGS) entry which is preliminary data.</text>
</comment>
<dbReference type="GO" id="GO:0042597">
    <property type="term" value="C:periplasmic space"/>
    <property type="evidence" value="ECO:0007669"/>
    <property type="project" value="UniProtKB-SubCell"/>
</dbReference>
<evidence type="ECO:0008006" key="6">
    <source>
        <dbReference type="Google" id="ProtNLM"/>
    </source>
</evidence>
<dbReference type="Pfam" id="PF13416">
    <property type="entry name" value="SBP_bac_8"/>
    <property type="match status" value="1"/>
</dbReference>
<accession>A0A0H1RBN2</accession>
<keyword evidence="3" id="KW-0574">Periplasm</keyword>
<dbReference type="PANTHER" id="PTHR43649:SF12">
    <property type="entry name" value="DIACETYLCHITOBIOSE BINDING PROTEIN DASA"/>
    <property type="match status" value="1"/>
</dbReference>
<dbReference type="PATRIC" id="fig|1225564.3.peg.3442"/>
<proteinExistence type="inferred from homology"/>
<dbReference type="InterPro" id="IPR006059">
    <property type="entry name" value="SBP"/>
</dbReference>
<dbReference type="RefSeq" id="WP_047189439.1">
    <property type="nucleotide sequence ID" value="NZ_LCYG01000032.1"/>
</dbReference>
<dbReference type="InterPro" id="IPR050490">
    <property type="entry name" value="Bact_solute-bd_prot1"/>
</dbReference>
<comment type="similarity">
    <text evidence="2">Belongs to the bacterial solute-binding protein 1 family.</text>
</comment>
<reference evidence="4 5" key="1">
    <citation type="submission" date="2015-05" db="EMBL/GenBank/DDBJ databases">
        <title>Draft genome sequence of Microvirga vignae strain BR3299, a novel nitrogen fixing bacteria isolated from Brazil semi-aired region.</title>
        <authorList>
            <person name="Zilli J.E."/>
            <person name="Passos S.R."/>
            <person name="Leite J."/>
            <person name="Baldani J.I."/>
            <person name="Xavier G.R."/>
            <person name="Rumjaneck N.G."/>
            <person name="Simoes-Araujo J.L."/>
        </authorList>
    </citation>
    <scope>NUCLEOTIDE SEQUENCE [LARGE SCALE GENOMIC DNA]</scope>
    <source>
        <strain evidence="4 5">BR3299</strain>
    </source>
</reference>
<keyword evidence="5" id="KW-1185">Reference proteome</keyword>
<organism evidence="4 5">
    <name type="scientific">Microvirga vignae</name>
    <dbReference type="NCBI Taxonomy" id="1225564"/>
    <lineage>
        <taxon>Bacteria</taxon>
        <taxon>Pseudomonadati</taxon>
        <taxon>Pseudomonadota</taxon>
        <taxon>Alphaproteobacteria</taxon>
        <taxon>Hyphomicrobiales</taxon>
        <taxon>Methylobacteriaceae</taxon>
        <taxon>Microvirga</taxon>
    </lineage>
</organism>
<protein>
    <recommendedName>
        <fullName evidence="6">ABC transporter substrate-binding protein</fullName>
    </recommendedName>
</protein>
<evidence type="ECO:0000256" key="2">
    <source>
        <dbReference type="ARBA" id="ARBA00008520"/>
    </source>
</evidence>
<gene>
    <name evidence="4" type="ORF">AA309_13025</name>
</gene>
<dbReference type="Proteomes" id="UP000035489">
    <property type="component" value="Unassembled WGS sequence"/>
</dbReference>